<keyword evidence="2" id="KW-0472">Membrane</keyword>
<comment type="caution">
    <text evidence="7">The sequence shown here is derived from an EMBL/GenBank/DDBJ whole genome shotgun (WGS) entry which is preliminary data.</text>
</comment>
<evidence type="ECO:0000256" key="5">
    <source>
        <dbReference type="ARBA" id="ARBA00023319"/>
    </source>
</evidence>
<reference evidence="7 8" key="1">
    <citation type="submission" date="2024-11" db="EMBL/GenBank/DDBJ databases">
        <title>Adaptive evolution of stress response genes in parasites aligns with host niche diversity.</title>
        <authorList>
            <person name="Hahn C."/>
            <person name="Resl P."/>
        </authorList>
    </citation>
    <scope>NUCLEOTIDE SEQUENCE [LARGE SCALE GENOMIC DNA]</scope>
    <source>
        <strain evidence="7">EGGRZ-B1_66</strain>
        <tissue evidence="7">Body</tissue>
    </source>
</reference>
<proteinExistence type="predicted"/>
<dbReference type="SUPFAM" id="SSF48726">
    <property type="entry name" value="Immunoglobulin"/>
    <property type="match status" value="1"/>
</dbReference>
<dbReference type="GO" id="GO:0016020">
    <property type="term" value="C:membrane"/>
    <property type="evidence" value="ECO:0007669"/>
    <property type="project" value="UniProtKB-SubCell"/>
</dbReference>
<evidence type="ECO:0000256" key="3">
    <source>
        <dbReference type="ARBA" id="ARBA00023157"/>
    </source>
</evidence>
<keyword evidence="3" id="KW-1015">Disulfide bond</keyword>
<evidence type="ECO:0000313" key="8">
    <source>
        <dbReference type="Proteomes" id="UP001626550"/>
    </source>
</evidence>
<name>A0ABD2PUQ9_9PLAT</name>
<sequence>MISTNKQRRADPEEKYGKVSSSIELGITRTDNGSYLLCLAQNDVGQSENRTANLIVYYMPIITIGAGREDLVRVVGERFSLPCQADSNPAANIIWMNSSRTLVSSTERLEFDEEDPNDKDSLQDLFLRLKRQPQEMANLNSKASASQIFTCVASSSSPKFPHSETVMKNISIIRHCKLHLIYVAPGWDKANDIGSGRENNHCQQLC</sequence>
<dbReference type="InterPro" id="IPR013783">
    <property type="entry name" value="Ig-like_fold"/>
</dbReference>
<dbReference type="PROSITE" id="PS50835">
    <property type="entry name" value="IG_LIKE"/>
    <property type="match status" value="1"/>
</dbReference>
<comment type="subcellular location">
    <subcellularLocation>
        <location evidence="1">Membrane</location>
        <topology evidence="1">Single-pass type I membrane protein</topology>
    </subcellularLocation>
</comment>
<dbReference type="InterPro" id="IPR051275">
    <property type="entry name" value="Cell_adhesion_signaling"/>
</dbReference>
<dbReference type="EMBL" id="JBJKFK010002390">
    <property type="protein sequence ID" value="KAL3311180.1"/>
    <property type="molecule type" value="Genomic_DNA"/>
</dbReference>
<evidence type="ECO:0000256" key="1">
    <source>
        <dbReference type="ARBA" id="ARBA00004479"/>
    </source>
</evidence>
<feature type="domain" description="Ig-like" evidence="6">
    <location>
        <begin position="60"/>
        <end position="167"/>
    </location>
</feature>
<gene>
    <name evidence="7" type="ORF">Ciccas_010242</name>
</gene>
<dbReference type="PANTHER" id="PTHR11640">
    <property type="entry name" value="NEPHRIN"/>
    <property type="match status" value="1"/>
</dbReference>
<evidence type="ECO:0000256" key="2">
    <source>
        <dbReference type="ARBA" id="ARBA00023136"/>
    </source>
</evidence>
<evidence type="ECO:0000256" key="4">
    <source>
        <dbReference type="ARBA" id="ARBA00023180"/>
    </source>
</evidence>
<protein>
    <recommendedName>
        <fullName evidence="6">Ig-like domain-containing protein</fullName>
    </recommendedName>
</protein>
<dbReference type="Gene3D" id="2.60.40.10">
    <property type="entry name" value="Immunoglobulins"/>
    <property type="match status" value="2"/>
</dbReference>
<dbReference type="PANTHER" id="PTHR11640:SF164">
    <property type="entry name" value="MAM DOMAIN-CONTAINING GLYCOSYLPHOSPHATIDYLINOSITOL ANCHOR PROTEIN 1"/>
    <property type="match status" value="1"/>
</dbReference>
<dbReference type="InterPro" id="IPR007110">
    <property type="entry name" value="Ig-like_dom"/>
</dbReference>
<dbReference type="InterPro" id="IPR036179">
    <property type="entry name" value="Ig-like_dom_sf"/>
</dbReference>
<dbReference type="AlphaFoldDB" id="A0ABD2PUQ9"/>
<dbReference type="Proteomes" id="UP001626550">
    <property type="component" value="Unassembled WGS sequence"/>
</dbReference>
<keyword evidence="8" id="KW-1185">Reference proteome</keyword>
<keyword evidence="5" id="KW-0393">Immunoglobulin domain</keyword>
<organism evidence="7 8">
    <name type="scientific">Cichlidogyrus casuarinus</name>
    <dbReference type="NCBI Taxonomy" id="1844966"/>
    <lineage>
        <taxon>Eukaryota</taxon>
        <taxon>Metazoa</taxon>
        <taxon>Spiralia</taxon>
        <taxon>Lophotrochozoa</taxon>
        <taxon>Platyhelminthes</taxon>
        <taxon>Monogenea</taxon>
        <taxon>Monopisthocotylea</taxon>
        <taxon>Dactylogyridea</taxon>
        <taxon>Ancyrocephalidae</taxon>
        <taxon>Cichlidogyrus</taxon>
    </lineage>
</organism>
<evidence type="ECO:0000313" key="7">
    <source>
        <dbReference type="EMBL" id="KAL3311180.1"/>
    </source>
</evidence>
<accession>A0ABD2PUQ9</accession>
<evidence type="ECO:0000259" key="6">
    <source>
        <dbReference type="PROSITE" id="PS50835"/>
    </source>
</evidence>
<keyword evidence="4" id="KW-0325">Glycoprotein</keyword>